<reference evidence="2" key="2">
    <citation type="submission" date="2023-05" db="EMBL/GenBank/DDBJ databases">
        <authorList>
            <consortium name="Lawrence Berkeley National Laboratory"/>
            <person name="Steindorff A."/>
            <person name="Hensen N."/>
            <person name="Bonometti L."/>
            <person name="Westerberg I."/>
            <person name="Brannstrom I.O."/>
            <person name="Guillou S."/>
            <person name="Cros-Aarteil S."/>
            <person name="Calhoun S."/>
            <person name="Haridas S."/>
            <person name="Kuo A."/>
            <person name="Mondo S."/>
            <person name="Pangilinan J."/>
            <person name="Riley R."/>
            <person name="Labutti K."/>
            <person name="Andreopoulos B."/>
            <person name="Lipzen A."/>
            <person name="Chen C."/>
            <person name="Yanf M."/>
            <person name="Daum C."/>
            <person name="Ng V."/>
            <person name="Clum A."/>
            <person name="Ohm R."/>
            <person name="Martin F."/>
            <person name="Silar P."/>
            <person name="Natvig D."/>
            <person name="Lalanne C."/>
            <person name="Gautier V."/>
            <person name="Ament-Velasquez S.L."/>
            <person name="Kruys A."/>
            <person name="Hutchinson M.I."/>
            <person name="Powell A.J."/>
            <person name="Barry K."/>
            <person name="Miller A.N."/>
            <person name="Grigoriev I.V."/>
            <person name="Debuchy R."/>
            <person name="Gladieux P."/>
            <person name="Thoren M.H."/>
            <person name="Johannesson H."/>
        </authorList>
    </citation>
    <scope>NUCLEOTIDE SEQUENCE</scope>
    <source>
        <strain evidence="2">CBS 892.96</strain>
    </source>
</reference>
<comment type="caution">
    <text evidence="2">The sequence shown here is derived from an EMBL/GenBank/DDBJ whole genome shotgun (WGS) entry which is preliminary data.</text>
</comment>
<proteinExistence type="predicted"/>
<dbReference type="InterPro" id="IPR052041">
    <property type="entry name" value="Nucleic_acid_metab_PIN/TRAM"/>
</dbReference>
<dbReference type="PANTHER" id="PTHR11603:SF132">
    <property type="entry name" value="C2H2-TYPE DOMAIN-CONTAINING PROTEIN"/>
    <property type="match status" value="1"/>
</dbReference>
<evidence type="ECO:0000256" key="1">
    <source>
        <dbReference type="SAM" id="MobiDB-lite"/>
    </source>
</evidence>
<gene>
    <name evidence="2" type="ORF">QBC36DRAFT_391043</name>
</gene>
<evidence type="ECO:0008006" key="4">
    <source>
        <dbReference type="Google" id="ProtNLM"/>
    </source>
</evidence>
<dbReference type="Proteomes" id="UP001302321">
    <property type="component" value="Unassembled WGS sequence"/>
</dbReference>
<feature type="region of interest" description="Disordered" evidence="1">
    <location>
        <begin position="83"/>
        <end position="150"/>
    </location>
</feature>
<reference evidence="2" key="1">
    <citation type="journal article" date="2023" name="Mol. Phylogenet. Evol.">
        <title>Genome-scale phylogeny and comparative genomics of the fungal order Sordariales.</title>
        <authorList>
            <person name="Hensen N."/>
            <person name="Bonometti L."/>
            <person name="Westerberg I."/>
            <person name="Brannstrom I.O."/>
            <person name="Guillou S."/>
            <person name="Cros-Aarteil S."/>
            <person name="Calhoun S."/>
            <person name="Haridas S."/>
            <person name="Kuo A."/>
            <person name="Mondo S."/>
            <person name="Pangilinan J."/>
            <person name="Riley R."/>
            <person name="LaButti K."/>
            <person name="Andreopoulos B."/>
            <person name="Lipzen A."/>
            <person name="Chen C."/>
            <person name="Yan M."/>
            <person name="Daum C."/>
            <person name="Ng V."/>
            <person name="Clum A."/>
            <person name="Steindorff A."/>
            <person name="Ohm R.A."/>
            <person name="Martin F."/>
            <person name="Silar P."/>
            <person name="Natvig D.O."/>
            <person name="Lalanne C."/>
            <person name="Gautier V."/>
            <person name="Ament-Velasquez S.L."/>
            <person name="Kruys A."/>
            <person name="Hutchinson M.I."/>
            <person name="Powell A.J."/>
            <person name="Barry K."/>
            <person name="Miller A.N."/>
            <person name="Grigoriev I.V."/>
            <person name="Debuchy R."/>
            <person name="Gladieux P."/>
            <person name="Hiltunen Thoren M."/>
            <person name="Johannesson H."/>
        </authorList>
    </citation>
    <scope>NUCLEOTIDE SEQUENCE</scope>
    <source>
        <strain evidence="2">CBS 892.96</strain>
    </source>
</reference>
<name>A0AAN6VYH8_9PEZI</name>
<dbReference type="PANTHER" id="PTHR11603">
    <property type="entry name" value="AAA FAMILY ATPASE"/>
    <property type="match status" value="1"/>
</dbReference>
<evidence type="ECO:0000313" key="3">
    <source>
        <dbReference type="Proteomes" id="UP001302321"/>
    </source>
</evidence>
<feature type="region of interest" description="Disordered" evidence="1">
    <location>
        <begin position="263"/>
        <end position="295"/>
    </location>
</feature>
<organism evidence="2 3">
    <name type="scientific">Triangularia setosa</name>
    <dbReference type="NCBI Taxonomy" id="2587417"/>
    <lineage>
        <taxon>Eukaryota</taxon>
        <taxon>Fungi</taxon>
        <taxon>Dikarya</taxon>
        <taxon>Ascomycota</taxon>
        <taxon>Pezizomycotina</taxon>
        <taxon>Sordariomycetes</taxon>
        <taxon>Sordariomycetidae</taxon>
        <taxon>Sordariales</taxon>
        <taxon>Podosporaceae</taxon>
        <taxon>Triangularia</taxon>
    </lineage>
</organism>
<protein>
    <recommendedName>
        <fullName evidence="4">Magnesium chelatase</fullName>
    </recommendedName>
</protein>
<sequence length="427" mass="46475">MADERLLDKIQSLSDLELATLLCLVAREHCLIGTLPDYVEELAEELRLVASKTFNLTSTIISCHSHTTLDEFATGLLVPSPIRGPLSPTNTRSVSPYRLRHEPSSTGGPSSTGSYFPSAARPGAFSPRIGPTAIVPSSPSTNTGIGSSSQAAQQPQIANFILAKDLHLAPRSVQIQALELLRTRRIFTRTSVQTAPKQFLFIAIVGAPSPTHARVTPHLNDFLYLSHWHDPEKYGFDYLDAELPPADTISIASSDSIIKRSSSLHGLSPMPPHQQQPQPDLSTSYPSPPPQQPRAHLTEDDISLLSQLTTSAYVDVDVLRYQMNIVSRLRIHRGVVGGVTPQATKYFQYLCKSLAPLHGIGYVTTSLVGLAARKVYGHRLVLVGDDIEQKERSMQWGSEREAVGVVLEGWGAEEVVEDVLGSVGVPT</sequence>
<dbReference type="AlphaFoldDB" id="A0AAN6VYH8"/>
<keyword evidence="3" id="KW-1185">Reference proteome</keyword>
<accession>A0AAN6VYH8</accession>
<feature type="compositionally biased region" description="Low complexity" evidence="1">
    <location>
        <begin position="104"/>
        <end position="114"/>
    </location>
</feature>
<evidence type="ECO:0000313" key="2">
    <source>
        <dbReference type="EMBL" id="KAK4171568.1"/>
    </source>
</evidence>
<feature type="compositionally biased region" description="Polar residues" evidence="1">
    <location>
        <begin position="135"/>
        <end position="146"/>
    </location>
</feature>
<dbReference type="Gene3D" id="1.10.8.80">
    <property type="entry name" value="Magnesium chelatase subunit I, C-Terminal domain"/>
    <property type="match status" value="1"/>
</dbReference>
<dbReference type="EMBL" id="MU866540">
    <property type="protein sequence ID" value="KAK4171568.1"/>
    <property type="molecule type" value="Genomic_DNA"/>
</dbReference>